<evidence type="ECO:0000313" key="4">
    <source>
        <dbReference type="Proteomes" id="UP000525078"/>
    </source>
</evidence>
<sequence length="655" mass="75629">MQKQQQMSNQEDSFEQALNHDPKSKKPKKKRGTTQGKYTLKMKSKGIQQKVTYNRRSQPIGKGAIRYSTYSGALACNGWVPIDLPNWHNADEVKLDMIWKEMKTTFDLDDCVRHQTLSNIGNKWRGFKSRLTNNFIMKYMEDPAYRAKNPHTLMFPPAIYPGITQPVWHNFVATRTTAEFQELRRLQQARRAANENPHRLGRKGYPNLEYELQQQLDTEEEIERAVLWTEARKDKKGEYAKESDKEIADTISKGGVRSLHERQIIYENETRRKYETEIESLKKRTNDIENNFKAVMKALEEKSHGHQGFSTDIEAHFSPNIVQEREDEDIANDHVQEENVEHSVEDKNDYPNFLQDESNYPNLVQDASFIDVIVTPNEGTCSRLDLENLIDKQATRCVLLDSIHRKVAKGIIRQAAEVHNKPLEENDYRIEVNELLIPDALIPNAIDPDEIYLVKHVFKSYVAWPRHLVLLEGEKIKKYTPKRKRTNTKQPQPILPKTQSQPQQETSLASSSSSARPPQNSQKVTFIDDVPSNLKAMWNDIMKKSESFMISVPVNEHMFGIKEHSIAVIKEDVQFMPQLLAAILGRTPDDRARDLAKRLGEIIPGQLLMTAFNDGAFQLHNLAKGKRMKQDSLQWYNVKCPQQQDSKHVAFTFAP</sequence>
<proteinExistence type="predicted"/>
<feature type="compositionally biased region" description="Polar residues" evidence="1">
    <location>
        <begin position="497"/>
        <end position="506"/>
    </location>
</feature>
<comment type="caution">
    <text evidence="3">The sequence shown here is derived from an EMBL/GenBank/DDBJ whole genome shotgun (WGS) entry which is preliminary data.</text>
</comment>
<gene>
    <name evidence="3" type="ORF">F8388_003027</name>
</gene>
<name>A0A7J6HBC2_CANSA</name>
<dbReference type="AlphaFoldDB" id="A0A7J6HBC2"/>
<dbReference type="EMBL" id="JAATIP010000017">
    <property type="protein sequence ID" value="KAF4392607.1"/>
    <property type="molecule type" value="Genomic_DNA"/>
</dbReference>
<feature type="compositionally biased region" description="Polar residues" evidence="1">
    <location>
        <begin position="1"/>
        <end position="11"/>
    </location>
</feature>
<reference evidence="3 4" key="1">
    <citation type="journal article" date="2020" name="bioRxiv">
        <title>Sequence and annotation of 42 cannabis genomes reveals extensive copy number variation in cannabinoid synthesis and pathogen resistance genes.</title>
        <authorList>
            <person name="Mckernan K.J."/>
            <person name="Helbert Y."/>
            <person name="Kane L.T."/>
            <person name="Ebling H."/>
            <person name="Zhang L."/>
            <person name="Liu B."/>
            <person name="Eaton Z."/>
            <person name="Mclaughlin S."/>
            <person name="Kingan S."/>
            <person name="Baybayan P."/>
            <person name="Concepcion G."/>
            <person name="Jordan M."/>
            <person name="Riva A."/>
            <person name="Barbazuk W."/>
            <person name="Harkins T."/>
        </authorList>
    </citation>
    <scope>NUCLEOTIDE SEQUENCE [LARGE SCALE GENOMIC DNA]</scope>
    <source>
        <strain evidence="4">cv. Jamaican Lion 4</strain>
        <tissue evidence="3">Leaf</tissue>
    </source>
</reference>
<dbReference type="Pfam" id="PF03004">
    <property type="entry name" value="Transposase_24"/>
    <property type="match status" value="1"/>
</dbReference>
<feature type="region of interest" description="Disordered" evidence="1">
    <location>
        <begin position="480"/>
        <end position="523"/>
    </location>
</feature>
<evidence type="ECO:0000259" key="2">
    <source>
        <dbReference type="Pfam" id="PF26133"/>
    </source>
</evidence>
<feature type="domain" description="DUF8039" evidence="2">
    <location>
        <begin position="393"/>
        <end position="471"/>
    </location>
</feature>
<protein>
    <recommendedName>
        <fullName evidence="2">DUF8039 domain-containing protein</fullName>
    </recommendedName>
</protein>
<feature type="region of interest" description="Disordered" evidence="1">
    <location>
        <begin position="1"/>
        <end position="37"/>
    </location>
</feature>
<dbReference type="InterPro" id="IPR004252">
    <property type="entry name" value="Probable_transposase_24"/>
</dbReference>
<dbReference type="Proteomes" id="UP000525078">
    <property type="component" value="Unassembled WGS sequence"/>
</dbReference>
<dbReference type="InterPro" id="IPR058352">
    <property type="entry name" value="DUF8039"/>
</dbReference>
<accession>A0A7J6HBC2</accession>
<dbReference type="Pfam" id="PF26133">
    <property type="entry name" value="DUF8039"/>
    <property type="match status" value="1"/>
</dbReference>
<evidence type="ECO:0000256" key="1">
    <source>
        <dbReference type="SAM" id="MobiDB-lite"/>
    </source>
</evidence>
<dbReference type="PANTHER" id="PTHR33018">
    <property type="entry name" value="OS10G0338966 PROTEIN-RELATED"/>
    <property type="match status" value="1"/>
</dbReference>
<evidence type="ECO:0000313" key="3">
    <source>
        <dbReference type="EMBL" id="KAF4392607.1"/>
    </source>
</evidence>
<dbReference type="PANTHER" id="PTHR33018:SF31">
    <property type="entry name" value="TRANSPOSASE, PTTA_EN_SPM, PLANT"/>
    <property type="match status" value="1"/>
</dbReference>
<organism evidence="3 4">
    <name type="scientific">Cannabis sativa</name>
    <name type="common">Hemp</name>
    <name type="synonym">Marijuana</name>
    <dbReference type="NCBI Taxonomy" id="3483"/>
    <lineage>
        <taxon>Eukaryota</taxon>
        <taxon>Viridiplantae</taxon>
        <taxon>Streptophyta</taxon>
        <taxon>Embryophyta</taxon>
        <taxon>Tracheophyta</taxon>
        <taxon>Spermatophyta</taxon>
        <taxon>Magnoliopsida</taxon>
        <taxon>eudicotyledons</taxon>
        <taxon>Gunneridae</taxon>
        <taxon>Pentapetalae</taxon>
        <taxon>rosids</taxon>
        <taxon>fabids</taxon>
        <taxon>Rosales</taxon>
        <taxon>Cannabaceae</taxon>
        <taxon>Cannabis</taxon>
    </lineage>
</organism>